<gene>
    <name evidence="1" type="ORF">C1H46_022070</name>
</gene>
<name>A0A540M1E1_MALBA</name>
<proteinExistence type="predicted"/>
<evidence type="ECO:0000313" key="2">
    <source>
        <dbReference type="Proteomes" id="UP000315295"/>
    </source>
</evidence>
<dbReference type="AlphaFoldDB" id="A0A540M1E1"/>
<sequence>MWVAHYHSSGLPKANSFVKLQTLEIYTKGFGKREIPGLTCQFKSSPILHTLKVDISHSRDRNDVLNNSLLDNADCTEEKYWESQAQVLSPTMCHLKMAKIVAANYPLHLMIPESD</sequence>
<reference evidence="1 2" key="1">
    <citation type="journal article" date="2019" name="G3 (Bethesda)">
        <title>Sequencing of a Wild Apple (Malus baccata) Genome Unravels the Differences Between Cultivated and Wild Apple Species Regarding Disease Resistance and Cold Tolerance.</title>
        <authorList>
            <person name="Chen X."/>
        </authorList>
    </citation>
    <scope>NUCLEOTIDE SEQUENCE [LARGE SCALE GENOMIC DNA]</scope>
    <source>
        <strain evidence="2">cv. Shandingzi</strain>
        <tissue evidence="1">Leaves</tissue>
    </source>
</reference>
<dbReference type="Proteomes" id="UP000315295">
    <property type="component" value="Unassembled WGS sequence"/>
</dbReference>
<dbReference type="EMBL" id="VIEB01000394">
    <property type="protein sequence ID" value="TQD92359.1"/>
    <property type="molecule type" value="Genomic_DNA"/>
</dbReference>
<organism evidence="1 2">
    <name type="scientific">Malus baccata</name>
    <name type="common">Siberian crab apple</name>
    <name type="synonym">Pyrus baccata</name>
    <dbReference type="NCBI Taxonomy" id="106549"/>
    <lineage>
        <taxon>Eukaryota</taxon>
        <taxon>Viridiplantae</taxon>
        <taxon>Streptophyta</taxon>
        <taxon>Embryophyta</taxon>
        <taxon>Tracheophyta</taxon>
        <taxon>Spermatophyta</taxon>
        <taxon>Magnoliopsida</taxon>
        <taxon>eudicotyledons</taxon>
        <taxon>Gunneridae</taxon>
        <taxon>Pentapetalae</taxon>
        <taxon>rosids</taxon>
        <taxon>fabids</taxon>
        <taxon>Rosales</taxon>
        <taxon>Rosaceae</taxon>
        <taxon>Amygdaloideae</taxon>
        <taxon>Maleae</taxon>
        <taxon>Malus</taxon>
    </lineage>
</organism>
<accession>A0A540M1E1</accession>
<evidence type="ECO:0000313" key="1">
    <source>
        <dbReference type="EMBL" id="TQD92359.1"/>
    </source>
</evidence>
<keyword evidence="2" id="KW-1185">Reference proteome</keyword>
<dbReference type="STRING" id="106549.A0A540M1E1"/>
<comment type="caution">
    <text evidence="1">The sequence shown here is derived from an EMBL/GenBank/DDBJ whole genome shotgun (WGS) entry which is preliminary data.</text>
</comment>
<protein>
    <submittedName>
        <fullName evidence="1">Uncharacterized protein</fullName>
    </submittedName>
</protein>